<keyword evidence="6" id="KW-1185">Reference proteome</keyword>
<keyword evidence="2 5" id="KW-0808">Transferase</keyword>
<dbReference type="Proteomes" id="UP000295573">
    <property type="component" value="Unassembled WGS sequence"/>
</dbReference>
<dbReference type="GO" id="GO:0008168">
    <property type="term" value="F:methyltransferase activity"/>
    <property type="evidence" value="ECO:0007669"/>
    <property type="project" value="UniProtKB-KW"/>
</dbReference>
<keyword evidence="3" id="KW-0949">S-adenosyl-L-methionine</keyword>
<dbReference type="GO" id="GO:0032259">
    <property type="term" value="P:methylation"/>
    <property type="evidence" value="ECO:0007669"/>
    <property type="project" value="UniProtKB-KW"/>
</dbReference>
<reference evidence="5 6" key="1">
    <citation type="journal article" date="2015" name="Stand. Genomic Sci.">
        <title>Genomic Encyclopedia of Bacterial and Archaeal Type Strains, Phase III: the genomes of soil and plant-associated and newly described type strains.</title>
        <authorList>
            <person name="Whitman W.B."/>
            <person name="Woyke T."/>
            <person name="Klenk H.P."/>
            <person name="Zhou Y."/>
            <person name="Lilburn T.G."/>
            <person name="Beck B.J."/>
            <person name="De Vos P."/>
            <person name="Vandamme P."/>
            <person name="Eisen J.A."/>
            <person name="Garrity G."/>
            <person name="Hugenholtz P."/>
            <person name="Kyrpides N.C."/>
        </authorList>
    </citation>
    <scope>NUCLEOTIDE SEQUENCE [LARGE SCALE GENOMIC DNA]</scope>
    <source>
        <strain evidence="5 6">VKM Ac-2541</strain>
    </source>
</reference>
<proteinExistence type="predicted"/>
<dbReference type="InterPro" id="IPR013217">
    <property type="entry name" value="Methyltransf_12"/>
</dbReference>
<dbReference type="CDD" id="cd02440">
    <property type="entry name" value="AdoMet_MTases"/>
    <property type="match status" value="1"/>
</dbReference>
<keyword evidence="1 5" id="KW-0489">Methyltransferase</keyword>
<evidence type="ECO:0000313" key="6">
    <source>
        <dbReference type="Proteomes" id="UP000295573"/>
    </source>
</evidence>
<dbReference type="Pfam" id="PF08242">
    <property type="entry name" value="Methyltransf_12"/>
    <property type="match status" value="1"/>
</dbReference>
<dbReference type="EMBL" id="SLWR01000013">
    <property type="protein sequence ID" value="TCO42594.1"/>
    <property type="molecule type" value="Genomic_DNA"/>
</dbReference>
<comment type="caution">
    <text evidence="5">The sequence shown here is derived from an EMBL/GenBank/DDBJ whole genome shotgun (WGS) entry which is preliminary data.</text>
</comment>
<evidence type="ECO:0000313" key="5">
    <source>
        <dbReference type="EMBL" id="TCO42594.1"/>
    </source>
</evidence>
<dbReference type="AlphaFoldDB" id="A0A4R2IDD4"/>
<evidence type="ECO:0000256" key="2">
    <source>
        <dbReference type="ARBA" id="ARBA00022679"/>
    </source>
</evidence>
<gene>
    <name evidence="5" type="ORF">EV646_113217</name>
</gene>
<evidence type="ECO:0000256" key="1">
    <source>
        <dbReference type="ARBA" id="ARBA00022603"/>
    </source>
</evidence>
<feature type="domain" description="Methyltransferase type 12" evidence="4">
    <location>
        <begin position="99"/>
        <end position="197"/>
    </location>
</feature>
<accession>A0A4R2IDD4</accession>
<protein>
    <submittedName>
        <fullName evidence="5">Methyltransferase family protein</fullName>
    </submittedName>
</protein>
<dbReference type="SUPFAM" id="SSF53335">
    <property type="entry name" value="S-adenosyl-L-methionine-dependent methyltransferases"/>
    <property type="match status" value="1"/>
</dbReference>
<dbReference type="PANTHER" id="PTHR43464:SF19">
    <property type="entry name" value="UBIQUINONE BIOSYNTHESIS O-METHYLTRANSFERASE, MITOCHONDRIAL"/>
    <property type="match status" value="1"/>
</dbReference>
<organism evidence="5 6">
    <name type="scientific">Kribbella antiqua</name>
    <dbReference type="NCBI Taxonomy" id="2512217"/>
    <lineage>
        <taxon>Bacteria</taxon>
        <taxon>Bacillati</taxon>
        <taxon>Actinomycetota</taxon>
        <taxon>Actinomycetes</taxon>
        <taxon>Propionibacteriales</taxon>
        <taxon>Kribbellaceae</taxon>
        <taxon>Kribbella</taxon>
    </lineage>
</organism>
<evidence type="ECO:0000259" key="4">
    <source>
        <dbReference type="Pfam" id="PF08242"/>
    </source>
</evidence>
<evidence type="ECO:0000256" key="3">
    <source>
        <dbReference type="ARBA" id="ARBA00022691"/>
    </source>
</evidence>
<name>A0A4R2IDD4_9ACTN</name>
<dbReference type="PANTHER" id="PTHR43464">
    <property type="entry name" value="METHYLTRANSFERASE"/>
    <property type="match status" value="1"/>
</dbReference>
<dbReference type="InterPro" id="IPR029063">
    <property type="entry name" value="SAM-dependent_MTases_sf"/>
</dbReference>
<dbReference type="Gene3D" id="3.40.50.150">
    <property type="entry name" value="Vaccinia Virus protein VP39"/>
    <property type="match status" value="1"/>
</dbReference>
<sequence>MLTLIPVLNVKISRMGRAASQKFGDPSPLCLGLRDCIRGVLPEWQRGAAFGPERAETGGMVEIEWAEWADHLRASAEGEAEWNSTVAAGLVRAGDKVAVDVGCGGGGMAKALAATMPPGSTVVAIDADPDVLEQAREHTAGAVRCELASMDDGAEPLRKAIDAPADLIWASASVHHAGDQQAAIDALASLLAPGGRLALAESGLPARSLSWDLGIGEPGLELRLDLAQDRWFAAMRTSLPGSVRMPYGWTDALTRAGLTDVTTRSILTESPAPLSPEQRDRLITQFQHRVDRLNPDSEPTHGHGHGHVEVQEWLSPEDLAVWAQLLDPDDEHYLGRRTDLAVLSVRSIHIGHAPG</sequence>